<reference evidence="2 3" key="1">
    <citation type="submission" date="2018-02" db="EMBL/GenBank/DDBJ databases">
        <title>Whole genome sequencing of endophytic bacterium.</title>
        <authorList>
            <person name="Eedara R."/>
            <person name="Podile A.R."/>
        </authorList>
    </citation>
    <scope>NUCLEOTIDE SEQUENCE [LARGE SCALE GENOMIC DNA]</scope>
    <source>
        <strain evidence="2 3">RP1T</strain>
    </source>
</reference>
<dbReference type="GO" id="GO:0006355">
    <property type="term" value="P:regulation of DNA-templated transcription"/>
    <property type="evidence" value="ECO:0007669"/>
    <property type="project" value="InterPro"/>
</dbReference>
<gene>
    <name evidence="2" type="ORF">C5L14_07815</name>
</gene>
<dbReference type="PANTHER" id="PTHR45566:SF1">
    <property type="entry name" value="HTH-TYPE TRANSCRIPTIONAL REGULATOR YHJB-RELATED"/>
    <property type="match status" value="1"/>
</dbReference>
<dbReference type="Proteomes" id="UP000237682">
    <property type="component" value="Unassembled WGS sequence"/>
</dbReference>
<feature type="domain" description="HTH luxR-type" evidence="1">
    <location>
        <begin position="137"/>
        <end position="202"/>
    </location>
</feature>
<organism evidence="2 3">
    <name type="scientific">Labrys okinawensis</name>
    <dbReference type="NCBI Taxonomy" id="346911"/>
    <lineage>
        <taxon>Bacteria</taxon>
        <taxon>Pseudomonadati</taxon>
        <taxon>Pseudomonadota</taxon>
        <taxon>Alphaproteobacteria</taxon>
        <taxon>Hyphomicrobiales</taxon>
        <taxon>Xanthobacteraceae</taxon>
        <taxon>Labrys</taxon>
    </lineage>
</organism>
<dbReference type="SUPFAM" id="SSF52172">
    <property type="entry name" value="CheY-like"/>
    <property type="match status" value="1"/>
</dbReference>
<comment type="caution">
    <text evidence="2">The sequence shown here is derived from an EMBL/GenBank/DDBJ whole genome shotgun (WGS) entry which is preliminary data.</text>
</comment>
<dbReference type="CDD" id="cd06170">
    <property type="entry name" value="LuxR_C_like"/>
    <property type="match status" value="1"/>
</dbReference>
<dbReference type="InterPro" id="IPR051015">
    <property type="entry name" value="EvgA-like"/>
</dbReference>
<name>A0A2S9QEP3_9HYPH</name>
<dbReference type="PANTHER" id="PTHR45566">
    <property type="entry name" value="HTH-TYPE TRANSCRIPTIONAL REGULATOR YHJB-RELATED"/>
    <property type="match status" value="1"/>
</dbReference>
<evidence type="ECO:0000313" key="2">
    <source>
        <dbReference type="EMBL" id="PRH87814.1"/>
    </source>
</evidence>
<sequence>MDDPRYVGNIALISGNVLIRDCLNSILSLNFPDYRIQLFSAADEWGLSSQPVRVRLVILHDRGYIDATKTLATARAHKPRVPVLILANASDAASIVQAIDLGARGYVPSTLPVGDLILAVHRVMAGGTFVPPETVFGTQAWKPLTQRQLSVVTGIRQGKTNAQIGKELGISESTVKVHVRRIMKQMQVINRTAIAHRSKDILSTDED</sequence>
<dbReference type="InterPro" id="IPR011006">
    <property type="entry name" value="CheY-like_superfamily"/>
</dbReference>
<dbReference type="AlphaFoldDB" id="A0A2S9QEP3"/>
<protein>
    <recommendedName>
        <fullName evidence="1">HTH luxR-type domain-containing protein</fullName>
    </recommendedName>
</protein>
<dbReference type="OrthoDB" id="9810375at2"/>
<dbReference type="SMART" id="SM00421">
    <property type="entry name" value="HTH_LUXR"/>
    <property type="match status" value="1"/>
</dbReference>
<dbReference type="GO" id="GO:0003677">
    <property type="term" value="F:DNA binding"/>
    <property type="evidence" value="ECO:0007669"/>
    <property type="project" value="InterPro"/>
</dbReference>
<dbReference type="Gene3D" id="3.40.50.2300">
    <property type="match status" value="1"/>
</dbReference>
<dbReference type="InterPro" id="IPR016032">
    <property type="entry name" value="Sig_transdc_resp-reg_C-effctor"/>
</dbReference>
<dbReference type="EMBL" id="PUEJ01000003">
    <property type="protein sequence ID" value="PRH87814.1"/>
    <property type="molecule type" value="Genomic_DNA"/>
</dbReference>
<proteinExistence type="predicted"/>
<dbReference type="InterPro" id="IPR000792">
    <property type="entry name" value="Tscrpt_reg_LuxR_C"/>
</dbReference>
<dbReference type="PROSITE" id="PS50043">
    <property type="entry name" value="HTH_LUXR_2"/>
    <property type="match status" value="1"/>
</dbReference>
<dbReference type="Pfam" id="PF00196">
    <property type="entry name" value="GerE"/>
    <property type="match status" value="1"/>
</dbReference>
<keyword evidence="3" id="KW-1185">Reference proteome</keyword>
<dbReference type="PRINTS" id="PR00038">
    <property type="entry name" value="HTHLUXR"/>
</dbReference>
<accession>A0A2S9QEP3</accession>
<dbReference type="SUPFAM" id="SSF46894">
    <property type="entry name" value="C-terminal effector domain of the bipartite response regulators"/>
    <property type="match status" value="1"/>
</dbReference>
<evidence type="ECO:0000313" key="3">
    <source>
        <dbReference type="Proteomes" id="UP000237682"/>
    </source>
</evidence>
<evidence type="ECO:0000259" key="1">
    <source>
        <dbReference type="PROSITE" id="PS50043"/>
    </source>
</evidence>